<keyword evidence="3" id="KW-1185">Reference proteome</keyword>
<gene>
    <name evidence="2" type="ORF">J2T15_002122</name>
</gene>
<evidence type="ECO:0000256" key="1">
    <source>
        <dbReference type="SAM" id="MobiDB-lite"/>
    </source>
</evidence>
<feature type="compositionally biased region" description="Basic residues" evidence="1">
    <location>
        <begin position="77"/>
        <end position="86"/>
    </location>
</feature>
<feature type="region of interest" description="Disordered" evidence="1">
    <location>
        <begin position="61"/>
        <end position="86"/>
    </location>
</feature>
<protein>
    <recommendedName>
        <fullName evidence="4">Spore coat protein D</fullName>
    </recommendedName>
</protein>
<dbReference type="EMBL" id="JAUSSU010000004">
    <property type="protein sequence ID" value="MDQ0112687.1"/>
    <property type="molecule type" value="Genomic_DNA"/>
</dbReference>
<sequence length="86" mass="9716">MCCKPFCPTVRVYDPPVTVVNDVYHPQIVEVVHQVNVVTRHHCVPCEKHIYEYNYQDEGLSPSGADGSNGTSTISKAKSRKKRSKR</sequence>
<accession>A0ABT9TZ83</accession>
<dbReference type="Proteomes" id="UP001229346">
    <property type="component" value="Unassembled WGS sequence"/>
</dbReference>
<organism evidence="2 3">
    <name type="scientific">Paenibacillus harenae</name>
    <dbReference type="NCBI Taxonomy" id="306543"/>
    <lineage>
        <taxon>Bacteria</taxon>
        <taxon>Bacillati</taxon>
        <taxon>Bacillota</taxon>
        <taxon>Bacilli</taxon>
        <taxon>Bacillales</taxon>
        <taxon>Paenibacillaceae</taxon>
        <taxon>Paenibacillus</taxon>
    </lineage>
</organism>
<evidence type="ECO:0008006" key="4">
    <source>
        <dbReference type="Google" id="ProtNLM"/>
    </source>
</evidence>
<proteinExistence type="predicted"/>
<evidence type="ECO:0000313" key="2">
    <source>
        <dbReference type="EMBL" id="MDQ0112687.1"/>
    </source>
</evidence>
<evidence type="ECO:0000313" key="3">
    <source>
        <dbReference type="Proteomes" id="UP001229346"/>
    </source>
</evidence>
<reference evidence="2 3" key="1">
    <citation type="submission" date="2023-07" db="EMBL/GenBank/DDBJ databases">
        <title>Sorghum-associated microbial communities from plants grown in Nebraska, USA.</title>
        <authorList>
            <person name="Schachtman D."/>
        </authorList>
    </citation>
    <scope>NUCLEOTIDE SEQUENCE [LARGE SCALE GENOMIC DNA]</scope>
    <source>
        <strain evidence="2 3">CC482</strain>
    </source>
</reference>
<comment type="caution">
    <text evidence="2">The sequence shown here is derived from an EMBL/GenBank/DDBJ whole genome shotgun (WGS) entry which is preliminary data.</text>
</comment>
<name>A0ABT9TZ83_PAEHA</name>